<sequence length="155" mass="17619">MPNSSRTLDECGPIRPFLILFSVAGIFGPPIVAVRHSDLRWIRIRRLLGELHLPLCCSVWSSETKPAGSLGYWKASGKSSYKDYPWYPMPETKGMKTIHAETDFRSGVKVGVIAQVFLLSIATFFYVEYHLIQKLTQQIEQNNNQQDTEILAEKC</sequence>
<protein>
    <submittedName>
        <fullName evidence="2">Uncharacterized protein</fullName>
    </submittedName>
</protein>
<keyword evidence="1" id="KW-1133">Transmembrane helix</keyword>
<evidence type="ECO:0000313" key="3">
    <source>
        <dbReference type="Proteomes" id="UP000829354"/>
    </source>
</evidence>
<keyword evidence="1" id="KW-0812">Transmembrane</keyword>
<accession>A0AAE9F8Y6</accession>
<evidence type="ECO:0000256" key="1">
    <source>
        <dbReference type="SAM" id="Phobius"/>
    </source>
</evidence>
<organism evidence="2 3">
    <name type="scientific">Caenorhabditis briggsae</name>
    <dbReference type="NCBI Taxonomy" id="6238"/>
    <lineage>
        <taxon>Eukaryota</taxon>
        <taxon>Metazoa</taxon>
        <taxon>Ecdysozoa</taxon>
        <taxon>Nematoda</taxon>
        <taxon>Chromadorea</taxon>
        <taxon>Rhabditida</taxon>
        <taxon>Rhabditina</taxon>
        <taxon>Rhabditomorpha</taxon>
        <taxon>Rhabditoidea</taxon>
        <taxon>Rhabditidae</taxon>
        <taxon>Peloderinae</taxon>
        <taxon>Caenorhabditis</taxon>
    </lineage>
</organism>
<gene>
    <name evidence="2" type="ORF">L5515_009040</name>
</gene>
<reference evidence="2 3" key="1">
    <citation type="submission" date="2022-04" db="EMBL/GenBank/DDBJ databases">
        <title>Chromosome-level reference genomes for two strains of Caenorhabditis briggsae: an improved platform for comparative genomics.</title>
        <authorList>
            <person name="Stevens L."/>
            <person name="Andersen E."/>
        </authorList>
    </citation>
    <scope>NUCLEOTIDE SEQUENCE [LARGE SCALE GENOMIC DNA]</scope>
    <source>
        <strain evidence="2">VX34</strain>
        <tissue evidence="2">Whole-organism</tissue>
    </source>
</reference>
<proteinExistence type="predicted"/>
<name>A0AAE9F8Y6_CAEBR</name>
<dbReference type="Proteomes" id="UP000829354">
    <property type="component" value="Chromosome V"/>
</dbReference>
<evidence type="ECO:0000313" key="2">
    <source>
        <dbReference type="EMBL" id="UMM37187.1"/>
    </source>
</evidence>
<keyword evidence="1" id="KW-0472">Membrane</keyword>
<dbReference type="AlphaFoldDB" id="A0AAE9F8Y6"/>
<feature type="transmembrane region" description="Helical" evidence="1">
    <location>
        <begin position="106"/>
        <end position="127"/>
    </location>
</feature>
<feature type="transmembrane region" description="Helical" evidence="1">
    <location>
        <begin position="14"/>
        <end position="34"/>
    </location>
</feature>
<dbReference type="EMBL" id="CP092624">
    <property type="protein sequence ID" value="UMM37187.1"/>
    <property type="molecule type" value="Genomic_DNA"/>
</dbReference>
<keyword evidence="3" id="KW-1185">Reference proteome</keyword>